<dbReference type="InterPro" id="IPR006311">
    <property type="entry name" value="TAT_signal"/>
</dbReference>
<dbReference type="PROSITE" id="PS51257">
    <property type="entry name" value="PROKAR_LIPOPROTEIN"/>
    <property type="match status" value="1"/>
</dbReference>
<evidence type="ECO:0000313" key="2">
    <source>
        <dbReference type="Proteomes" id="UP000324104"/>
    </source>
</evidence>
<name>A0A5D5AKS8_9EURY</name>
<dbReference type="EMBL" id="VTAW01000009">
    <property type="protein sequence ID" value="TYT62306.1"/>
    <property type="molecule type" value="Genomic_DNA"/>
</dbReference>
<dbReference type="RefSeq" id="WP_149081126.1">
    <property type="nucleotide sequence ID" value="NZ_VTAW01000009.1"/>
</dbReference>
<dbReference type="Proteomes" id="UP000324104">
    <property type="component" value="Unassembled WGS sequence"/>
</dbReference>
<reference evidence="1 2" key="1">
    <citation type="submission" date="2019-08" db="EMBL/GenBank/DDBJ databases">
        <title>Archaea genome.</title>
        <authorList>
            <person name="Kajale S."/>
            <person name="Shouche Y."/>
            <person name="Deshpande N."/>
            <person name="Sharma A."/>
        </authorList>
    </citation>
    <scope>NUCLEOTIDE SEQUENCE [LARGE SCALE GENOMIC DNA]</scope>
    <source>
        <strain evidence="1 2">ESP3B_9</strain>
    </source>
</reference>
<keyword evidence="2" id="KW-1185">Reference proteome</keyword>
<sequence>MSVSRRSVLGVLGVGALGGLAGCTMLDQTVSLRQLVLANEADDERAVNLLVEADGTLVHWATETVPPADGTVPGTIQIGCTWPVDVPSYRLSARLDGESEWESWEIDATAVHDDGELCRRVTIDDDGEISEQSITPCPSDPSGLEAIEFTCDDRSAR</sequence>
<evidence type="ECO:0000313" key="1">
    <source>
        <dbReference type="EMBL" id="TYT62306.1"/>
    </source>
</evidence>
<protein>
    <submittedName>
        <fullName evidence="1">Uncharacterized protein</fullName>
    </submittedName>
</protein>
<organism evidence="1 2">
    <name type="scientific">Natrialba swarupiae</name>
    <dbReference type="NCBI Taxonomy" id="2448032"/>
    <lineage>
        <taxon>Archaea</taxon>
        <taxon>Methanobacteriati</taxon>
        <taxon>Methanobacteriota</taxon>
        <taxon>Stenosarchaea group</taxon>
        <taxon>Halobacteria</taxon>
        <taxon>Halobacteriales</taxon>
        <taxon>Natrialbaceae</taxon>
        <taxon>Natrialba</taxon>
    </lineage>
</organism>
<gene>
    <name evidence="1" type="ORF">FYC77_08775</name>
</gene>
<proteinExistence type="predicted"/>
<comment type="caution">
    <text evidence="1">The sequence shown here is derived from an EMBL/GenBank/DDBJ whole genome shotgun (WGS) entry which is preliminary data.</text>
</comment>
<accession>A0A5D5AKS8</accession>
<dbReference type="PROSITE" id="PS51318">
    <property type="entry name" value="TAT"/>
    <property type="match status" value="1"/>
</dbReference>
<dbReference type="AlphaFoldDB" id="A0A5D5AKS8"/>